<evidence type="ECO:0000259" key="1">
    <source>
        <dbReference type="Pfam" id="PF09836"/>
    </source>
</evidence>
<dbReference type="AlphaFoldDB" id="A0A7G5EEI2"/>
<dbReference type="InterPro" id="IPR018640">
    <property type="entry name" value="DUF2063"/>
</dbReference>
<dbReference type="KEGG" id="cpis:HS961_05925"/>
<dbReference type="GO" id="GO:0003677">
    <property type="term" value="F:DNA binding"/>
    <property type="evidence" value="ECO:0007669"/>
    <property type="project" value="UniProtKB-KW"/>
</dbReference>
<evidence type="ECO:0000313" key="3">
    <source>
        <dbReference type="Proteomes" id="UP000515240"/>
    </source>
</evidence>
<dbReference type="InterPro" id="IPR044922">
    <property type="entry name" value="DUF2063_N_sf"/>
</dbReference>
<gene>
    <name evidence="2" type="ORF">HS961_05925</name>
</gene>
<evidence type="ECO:0000313" key="2">
    <source>
        <dbReference type="EMBL" id="QMV72407.1"/>
    </source>
</evidence>
<feature type="domain" description="Putative DNA-binding" evidence="1">
    <location>
        <begin position="3"/>
        <end position="85"/>
    </location>
</feature>
<keyword evidence="2" id="KW-0238">DNA-binding</keyword>
<keyword evidence="3" id="KW-1185">Reference proteome</keyword>
<reference evidence="2 3" key="1">
    <citation type="journal article" date="2020" name="G3 (Bethesda)">
        <title>CeMbio - The Caenorhabditis elegans Microbiome Resource.</title>
        <authorList>
            <person name="Dirksen P."/>
            <person name="Assie A."/>
            <person name="Zimmermann J."/>
            <person name="Zhang F."/>
            <person name="Tietje A.M."/>
            <person name="Marsh S.A."/>
            <person name="Felix M.A."/>
            <person name="Shapira M."/>
            <person name="Kaleta C."/>
            <person name="Schulenburg H."/>
            <person name="Samuel B."/>
        </authorList>
    </citation>
    <scope>NUCLEOTIDE SEQUENCE [LARGE SCALE GENOMIC DNA]</scope>
    <source>
        <strain evidence="2 3">BIGb0172</strain>
    </source>
</reference>
<accession>A0A7G5EEI2</accession>
<dbReference type="EMBL" id="CP058554">
    <property type="protein sequence ID" value="QMV72407.1"/>
    <property type="molecule type" value="Genomic_DNA"/>
</dbReference>
<dbReference type="Gene3D" id="1.10.150.690">
    <property type="entry name" value="DUF2063"/>
    <property type="match status" value="1"/>
</dbReference>
<dbReference type="RefSeq" id="WP_182326826.1">
    <property type="nucleotide sequence ID" value="NZ_CP058554.1"/>
</dbReference>
<dbReference type="Pfam" id="PF09836">
    <property type="entry name" value="DUF2063"/>
    <property type="match status" value="1"/>
</dbReference>
<organism evidence="2 3">
    <name type="scientific">Comamonas piscis</name>
    <dbReference type="NCBI Taxonomy" id="1562974"/>
    <lineage>
        <taxon>Bacteria</taxon>
        <taxon>Pseudomonadati</taxon>
        <taxon>Pseudomonadota</taxon>
        <taxon>Betaproteobacteria</taxon>
        <taxon>Burkholderiales</taxon>
        <taxon>Comamonadaceae</taxon>
        <taxon>Comamonas</taxon>
    </lineage>
</organism>
<proteinExistence type="predicted"/>
<dbReference type="Proteomes" id="UP000515240">
    <property type="component" value="Chromosome"/>
</dbReference>
<protein>
    <submittedName>
        <fullName evidence="2">Putative DNA-binding domain-containing protein</fullName>
    </submittedName>
</protein>
<name>A0A7G5EEI2_9BURK</name>
<sequence length="93" mass="10815">MSTDFYNYVRGVSDEVPLGYSDNGMRAYRHLVFLGASQLVEASFPELRERLGEASWRELIAAFVRDSRWSSAYYGDMKDAFLEFIERESTREV</sequence>